<feature type="compositionally biased region" description="Gly residues" evidence="1">
    <location>
        <begin position="1"/>
        <end position="11"/>
    </location>
</feature>
<keyword evidence="3" id="KW-1185">Reference proteome</keyword>
<sequence>MGQGHRSGGGAIKCHRRGSSRGVRGVAKLQETPVEVFTVDVAVGAVLRMRCFTVLTAASAWPLTGGNAAKKLRGRTPQRPVKFRKAVLMNWGPPPSPEAEQDTNTPGKYRQKSRMLCVAVVSAPQGRPRPPGESVRDDQERLPGDGEKVCGDGLKRPAGVVVAQ</sequence>
<evidence type="ECO:0000313" key="3">
    <source>
        <dbReference type="Proteomes" id="UP000770661"/>
    </source>
</evidence>
<proteinExistence type="predicted"/>
<gene>
    <name evidence="2" type="ORF">GWK47_010246</name>
</gene>
<organism evidence="2 3">
    <name type="scientific">Chionoecetes opilio</name>
    <name type="common">Atlantic snow crab</name>
    <name type="synonym">Cancer opilio</name>
    <dbReference type="NCBI Taxonomy" id="41210"/>
    <lineage>
        <taxon>Eukaryota</taxon>
        <taxon>Metazoa</taxon>
        <taxon>Ecdysozoa</taxon>
        <taxon>Arthropoda</taxon>
        <taxon>Crustacea</taxon>
        <taxon>Multicrustacea</taxon>
        <taxon>Malacostraca</taxon>
        <taxon>Eumalacostraca</taxon>
        <taxon>Eucarida</taxon>
        <taxon>Decapoda</taxon>
        <taxon>Pleocyemata</taxon>
        <taxon>Brachyura</taxon>
        <taxon>Eubrachyura</taxon>
        <taxon>Majoidea</taxon>
        <taxon>Majidae</taxon>
        <taxon>Chionoecetes</taxon>
    </lineage>
</organism>
<evidence type="ECO:0000313" key="2">
    <source>
        <dbReference type="EMBL" id="KAG0716210.1"/>
    </source>
</evidence>
<dbReference type="AlphaFoldDB" id="A0A8J4Y7B2"/>
<reference evidence="2" key="1">
    <citation type="submission" date="2020-07" db="EMBL/GenBank/DDBJ databases">
        <title>The High-quality genome of the commercially important snow crab, Chionoecetes opilio.</title>
        <authorList>
            <person name="Jeong J.-H."/>
            <person name="Ryu S."/>
        </authorList>
    </citation>
    <scope>NUCLEOTIDE SEQUENCE</scope>
    <source>
        <strain evidence="2">MADBK_172401_WGS</strain>
        <tissue evidence="2">Digestive gland</tissue>
    </source>
</reference>
<protein>
    <submittedName>
        <fullName evidence="2">Uncharacterized protein</fullName>
    </submittedName>
</protein>
<comment type="caution">
    <text evidence="2">The sequence shown here is derived from an EMBL/GenBank/DDBJ whole genome shotgun (WGS) entry which is preliminary data.</text>
</comment>
<feature type="region of interest" description="Disordered" evidence="1">
    <location>
        <begin position="1"/>
        <end position="21"/>
    </location>
</feature>
<feature type="region of interest" description="Disordered" evidence="1">
    <location>
        <begin position="88"/>
        <end position="164"/>
    </location>
</feature>
<feature type="compositionally biased region" description="Basic and acidic residues" evidence="1">
    <location>
        <begin position="134"/>
        <end position="155"/>
    </location>
</feature>
<evidence type="ECO:0000256" key="1">
    <source>
        <dbReference type="SAM" id="MobiDB-lite"/>
    </source>
</evidence>
<name>A0A8J4Y7B2_CHIOP</name>
<dbReference type="EMBL" id="JACEEZ010019032">
    <property type="protein sequence ID" value="KAG0716210.1"/>
    <property type="molecule type" value="Genomic_DNA"/>
</dbReference>
<dbReference type="Proteomes" id="UP000770661">
    <property type="component" value="Unassembled WGS sequence"/>
</dbReference>
<accession>A0A8J4Y7B2</accession>